<dbReference type="AlphaFoldDB" id="A0A0F8ZBB3"/>
<gene>
    <name evidence="1" type="ORF">LCGC14_2716340</name>
</gene>
<evidence type="ECO:0000313" key="1">
    <source>
        <dbReference type="EMBL" id="KKK91097.1"/>
    </source>
</evidence>
<comment type="caution">
    <text evidence="1">The sequence shown here is derived from an EMBL/GenBank/DDBJ whole genome shotgun (WGS) entry which is preliminary data.</text>
</comment>
<feature type="non-terminal residue" evidence="1">
    <location>
        <position position="1"/>
    </location>
</feature>
<dbReference type="EMBL" id="LAZR01048803">
    <property type="protein sequence ID" value="KKK91097.1"/>
    <property type="molecule type" value="Genomic_DNA"/>
</dbReference>
<protein>
    <submittedName>
        <fullName evidence="1">Uncharacterized protein</fullName>
    </submittedName>
</protein>
<organism evidence="1">
    <name type="scientific">marine sediment metagenome</name>
    <dbReference type="NCBI Taxonomy" id="412755"/>
    <lineage>
        <taxon>unclassified sequences</taxon>
        <taxon>metagenomes</taxon>
        <taxon>ecological metagenomes</taxon>
    </lineage>
</organism>
<accession>A0A0F8ZBB3</accession>
<sequence length="32" mass="3365">SLKSPERVVDSFNTWGGQFLNVAKSMGGTPPG</sequence>
<proteinExistence type="predicted"/>
<reference evidence="1" key="1">
    <citation type="journal article" date="2015" name="Nature">
        <title>Complex archaea that bridge the gap between prokaryotes and eukaryotes.</title>
        <authorList>
            <person name="Spang A."/>
            <person name="Saw J.H."/>
            <person name="Jorgensen S.L."/>
            <person name="Zaremba-Niedzwiedzka K."/>
            <person name="Martijn J."/>
            <person name="Lind A.E."/>
            <person name="van Eijk R."/>
            <person name="Schleper C."/>
            <person name="Guy L."/>
            <person name="Ettema T.J."/>
        </authorList>
    </citation>
    <scope>NUCLEOTIDE SEQUENCE</scope>
</reference>
<name>A0A0F8ZBB3_9ZZZZ</name>